<dbReference type="EMBL" id="JAVFWL010000001">
    <property type="protein sequence ID" value="KAK6728285.1"/>
    <property type="molecule type" value="Genomic_DNA"/>
</dbReference>
<evidence type="ECO:0000313" key="2">
    <source>
        <dbReference type="Proteomes" id="UP001303046"/>
    </source>
</evidence>
<sequence>MRTLKLQFNYLLTRNITQSDIRKSRAVRGVGFDSDHRPVLSLKIRFHKRNRGMPPQPKIDMAHLEDEECRTNFRNRQASTYNSVCDGRSTDDFNQKKRLRRKLCRQPQQDCDKEWTSGAKKLEKASPKYAINEEIVTEFEVLVCIQKMNDGKSGRDDGISAEMLKYLPSSGIREMTRSSVQYG</sequence>
<accession>A0ABR1BSA5</accession>
<dbReference type="Proteomes" id="UP001303046">
    <property type="component" value="Unassembled WGS sequence"/>
</dbReference>
<organism evidence="1 2">
    <name type="scientific">Necator americanus</name>
    <name type="common">Human hookworm</name>
    <dbReference type="NCBI Taxonomy" id="51031"/>
    <lineage>
        <taxon>Eukaryota</taxon>
        <taxon>Metazoa</taxon>
        <taxon>Ecdysozoa</taxon>
        <taxon>Nematoda</taxon>
        <taxon>Chromadorea</taxon>
        <taxon>Rhabditida</taxon>
        <taxon>Rhabditina</taxon>
        <taxon>Rhabditomorpha</taxon>
        <taxon>Strongyloidea</taxon>
        <taxon>Ancylostomatidae</taxon>
        <taxon>Bunostominae</taxon>
        <taxon>Necator</taxon>
    </lineage>
</organism>
<evidence type="ECO:0000313" key="1">
    <source>
        <dbReference type="EMBL" id="KAK6728285.1"/>
    </source>
</evidence>
<keyword evidence="2" id="KW-1185">Reference proteome</keyword>
<name>A0ABR1BSA5_NECAM</name>
<reference evidence="1 2" key="1">
    <citation type="submission" date="2023-08" db="EMBL/GenBank/DDBJ databases">
        <title>A Necator americanus chromosomal reference genome.</title>
        <authorList>
            <person name="Ilik V."/>
            <person name="Petrzelkova K.J."/>
            <person name="Pardy F."/>
            <person name="Fuh T."/>
            <person name="Niatou-Singa F.S."/>
            <person name="Gouil Q."/>
            <person name="Baker L."/>
            <person name="Ritchie M.E."/>
            <person name="Jex A.R."/>
            <person name="Gazzola D."/>
            <person name="Li H."/>
            <person name="Toshio Fujiwara R."/>
            <person name="Zhan B."/>
            <person name="Aroian R.V."/>
            <person name="Pafco B."/>
            <person name="Schwarz E.M."/>
        </authorList>
    </citation>
    <scope>NUCLEOTIDE SEQUENCE [LARGE SCALE GENOMIC DNA]</scope>
    <source>
        <strain evidence="1 2">Aroian</strain>
        <tissue evidence="1">Whole animal</tissue>
    </source>
</reference>
<gene>
    <name evidence="1" type="primary">Necator_chrI.g1870</name>
    <name evidence="1" type="ORF">RB195_005744</name>
</gene>
<protein>
    <submittedName>
        <fullName evidence="1">Uncharacterized protein</fullName>
    </submittedName>
</protein>
<comment type="caution">
    <text evidence="1">The sequence shown here is derived from an EMBL/GenBank/DDBJ whole genome shotgun (WGS) entry which is preliminary data.</text>
</comment>
<proteinExistence type="predicted"/>